<evidence type="ECO:0000256" key="4">
    <source>
        <dbReference type="ARBA" id="ARBA00023136"/>
    </source>
</evidence>
<dbReference type="InterPro" id="IPR002123">
    <property type="entry name" value="Plipid/glycerol_acylTrfase"/>
</dbReference>
<dbReference type="PANTHER" id="PTHR12563:SF17">
    <property type="entry name" value="DIHYDROXYACETONE PHOSPHATE ACYLTRANSFERASE"/>
    <property type="match status" value="1"/>
</dbReference>
<protein>
    <recommendedName>
        <fullName evidence="7">Phospholipid/glycerol acyltransferase domain-containing protein</fullName>
    </recommendedName>
</protein>
<keyword evidence="3 6" id="KW-0808">Transferase</keyword>
<keyword evidence="5 6" id="KW-0012">Acyltransferase</keyword>
<organism evidence="8 9">
    <name type="scientific">Nezara viridula</name>
    <name type="common">Southern green stink bug</name>
    <name type="synonym">Cimex viridulus</name>
    <dbReference type="NCBI Taxonomy" id="85310"/>
    <lineage>
        <taxon>Eukaryota</taxon>
        <taxon>Metazoa</taxon>
        <taxon>Ecdysozoa</taxon>
        <taxon>Arthropoda</taxon>
        <taxon>Hexapoda</taxon>
        <taxon>Insecta</taxon>
        <taxon>Pterygota</taxon>
        <taxon>Neoptera</taxon>
        <taxon>Paraneoptera</taxon>
        <taxon>Hemiptera</taxon>
        <taxon>Heteroptera</taxon>
        <taxon>Panheteroptera</taxon>
        <taxon>Pentatomomorpha</taxon>
        <taxon>Pentatomoidea</taxon>
        <taxon>Pentatomidae</taxon>
        <taxon>Pentatominae</taxon>
        <taxon>Nezara</taxon>
    </lineage>
</organism>
<reference evidence="8" key="1">
    <citation type="submission" date="2022-01" db="EMBL/GenBank/DDBJ databases">
        <authorList>
            <person name="King R."/>
        </authorList>
    </citation>
    <scope>NUCLEOTIDE SEQUENCE</scope>
</reference>
<dbReference type="GO" id="GO:0004366">
    <property type="term" value="F:glycerol-3-phosphate O-acyltransferase activity"/>
    <property type="evidence" value="ECO:0007669"/>
    <property type="project" value="TreeGrafter"/>
</dbReference>
<dbReference type="GO" id="GO:0012505">
    <property type="term" value="C:endomembrane system"/>
    <property type="evidence" value="ECO:0007669"/>
    <property type="project" value="UniProtKB-SubCell"/>
</dbReference>
<proteinExistence type="inferred from homology"/>
<accession>A0A9P0H330</accession>
<comment type="subcellular location">
    <subcellularLocation>
        <location evidence="1">Endomembrane system</location>
        <topology evidence="1">Peripheral membrane protein</topology>
    </subcellularLocation>
</comment>
<dbReference type="SMART" id="SM00563">
    <property type="entry name" value="PlsC"/>
    <property type="match status" value="1"/>
</dbReference>
<dbReference type="Proteomes" id="UP001152798">
    <property type="component" value="Chromosome 2"/>
</dbReference>
<dbReference type="GO" id="GO:0031966">
    <property type="term" value="C:mitochondrial membrane"/>
    <property type="evidence" value="ECO:0007669"/>
    <property type="project" value="TreeGrafter"/>
</dbReference>
<dbReference type="GO" id="GO:0006631">
    <property type="term" value="P:fatty acid metabolic process"/>
    <property type="evidence" value="ECO:0007669"/>
    <property type="project" value="TreeGrafter"/>
</dbReference>
<dbReference type="PANTHER" id="PTHR12563">
    <property type="entry name" value="GLYCEROL-3-PHOSPHATE ACYLTRANSFERASE"/>
    <property type="match status" value="1"/>
</dbReference>
<dbReference type="InterPro" id="IPR041728">
    <property type="entry name" value="GPAT/DHAPAT_LPLAT"/>
</dbReference>
<dbReference type="SUPFAM" id="SSF69593">
    <property type="entry name" value="Glycerol-3-phosphate (1)-acyltransferase"/>
    <property type="match status" value="1"/>
</dbReference>
<evidence type="ECO:0000313" key="9">
    <source>
        <dbReference type="Proteomes" id="UP001152798"/>
    </source>
</evidence>
<dbReference type="GO" id="GO:0019432">
    <property type="term" value="P:triglyceride biosynthetic process"/>
    <property type="evidence" value="ECO:0007669"/>
    <property type="project" value="TreeGrafter"/>
</dbReference>
<evidence type="ECO:0000313" key="8">
    <source>
        <dbReference type="EMBL" id="CAH1393556.1"/>
    </source>
</evidence>
<evidence type="ECO:0000256" key="3">
    <source>
        <dbReference type="ARBA" id="ARBA00022679"/>
    </source>
</evidence>
<gene>
    <name evidence="8" type="ORF">NEZAVI_LOCUS4209</name>
</gene>
<dbReference type="CDD" id="cd07993">
    <property type="entry name" value="LPLAT_DHAPAT-like"/>
    <property type="match status" value="1"/>
</dbReference>
<dbReference type="OrthoDB" id="10255570at2759"/>
<dbReference type="InterPro" id="IPR045520">
    <property type="entry name" value="GPAT/DHAPAT_C"/>
</dbReference>
<feature type="domain" description="Phospholipid/glycerol acyltransferase" evidence="7">
    <location>
        <begin position="127"/>
        <end position="256"/>
    </location>
</feature>
<dbReference type="PIRSF" id="PIRSF000437">
    <property type="entry name" value="GPAT_DHAPAT"/>
    <property type="match status" value="1"/>
</dbReference>
<name>A0A9P0H330_NEZVI</name>
<dbReference type="GO" id="GO:0016287">
    <property type="term" value="F:glycerone-phosphate O-acyltransferase activity"/>
    <property type="evidence" value="ECO:0007669"/>
    <property type="project" value="TreeGrafter"/>
</dbReference>
<sequence length="669" mass="77938">MAQKFRNILEDFQKNDHDFLWISRAINFIKAYNQSRPHISPNKLKKIVAKNSQLYDMVKEVFEDKGFWAAKQQISEILEEIGYAYDLAVVRWLGLFLIKMLRKSLSGLYINESMLKVIASEMGNSPVIFVPTHRSYCDFILMAFVCFKYNIHIPCVAAGMDFLSMKLMNKVLRNSKAFFMRRKFVDDHVYRSVFQEYIKAMISYEESPIEFFIEGTRSRTGKSLSPKFGFLSMVVEAYLTGDIPDLTIVPINISYDRILEEQLFAYELLGIPKPKESTKGFFKALKVLDENYGNILINFGDAFSIRSFLDNQINFRYRNQENETNKIKQIAFKITEMQQSLQIYSCFNVLALVLYDHIIRTHSHALALHEAVRSVNELLFLFDLFCGTVFVEGDLETSIKQSIIIHGSLVYLSSENVIILKKPKFKRHLNQSENQEGCYLSDEIIEEGVPIVMLQIYVNPTLTLFIRSSIILTVFECLSKEIEVTIDLLYENYQYICDLFKHEFVLTSSNFQEYYDSLLKLASLGILELHEGTIKIKNYNNVYIFLINLLKPFIISANEFCKFLLEEDITQKTQLQVVKEVQDKISFKIISGYIEEYYCLSLDLLSNIYNALSEMKIIIRNKQKNMLFTNAELLNDLNCYLCCLLKGRKMPYNFFKNSYLYNSIGKSKL</sequence>
<keyword evidence="9" id="KW-1185">Reference proteome</keyword>
<dbReference type="Pfam" id="PF19277">
    <property type="entry name" value="GPAT_C"/>
    <property type="match status" value="1"/>
</dbReference>
<comment type="similarity">
    <text evidence="2 6">Belongs to the GPAT/DAPAT family.</text>
</comment>
<dbReference type="Pfam" id="PF01553">
    <property type="entry name" value="Acyltransferase"/>
    <property type="match status" value="1"/>
</dbReference>
<evidence type="ECO:0000256" key="2">
    <source>
        <dbReference type="ARBA" id="ARBA00007937"/>
    </source>
</evidence>
<dbReference type="InterPro" id="IPR022284">
    <property type="entry name" value="GPAT/DHAPAT"/>
</dbReference>
<evidence type="ECO:0000256" key="1">
    <source>
        <dbReference type="ARBA" id="ARBA00004184"/>
    </source>
</evidence>
<dbReference type="EMBL" id="OV725078">
    <property type="protein sequence ID" value="CAH1393556.1"/>
    <property type="molecule type" value="Genomic_DNA"/>
</dbReference>
<evidence type="ECO:0000259" key="7">
    <source>
        <dbReference type="SMART" id="SM00563"/>
    </source>
</evidence>
<keyword evidence="4" id="KW-0472">Membrane</keyword>
<dbReference type="GO" id="GO:0008654">
    <property type="term" value="P:phospholipid biosynthetic process"/>
    <property type="evidence" value="ECO:0007669"/>
    <property type="project" value="TreeGrafter"/>
</dbReference>
<evidence type="ECO:0000256" key="6">
    <source>
        <dbReference type="PIRNR" id="PIRNR000437"/>
    </source>
</evidence>
<dbReference type="GO" id="GO:0008611">
    <property type="term" value="P:ether lipid biosynthetic process"/>
    <property type="evidence" value="ECO:0007669"/>
    <property type="project" value="TreeGrafter"/>
</dbReference>
<dbReference type="GO" id="GO:0005778">
    <property type="term" value="C:peroxisomal membrane"/>
    <property type="evidence" value="ECO:0007669"/>
    <property type="project" value="TreeGrafter"/>
</dbReference>
<dbReference type="AlphaFoldDB" id="A0A9P0H330"/>
<evidence type="ECO:0000256" key="5">
    <source>
        <dbReference type="ARBA" id="ARBA00023315"/>
    </source>
</evidence>